<reference evidence="1" key="1">
    <citation type="submission" date="2016-08" db="EMBL/GenBank/DDBJ databases">
        <authorList>
            <person name="Seilhamer J.J."/>
        </authorList>
    </citation>
    <scope>NUCLEOTIDE SEQUENCE</scope>
    <source>
        <strain evidence="1">86-1</strain>
    </source>
</reference>
<evidence type="ECO:0000313" key="1">
    <source>
        <dbReference type="EMBL" id="SCM70942.1"/>
    </source>
</evidence>
<dbReference type="EMBL" id="FMJC01000001">
    <property type="protein sequence ID" value="SCM70942.1"/>
    <property type="molecule type" value="Genomic_DNA"/>
</dbReference>
<dbReference type="AlphaFoldDB" id="A0A212L091"/>
<gene>
    <name evidence="1" type="ORF">KL86DES1_10733</name>
</gene>
<accession>A0A212L091</accession>
<proteinExistence type="predicted"/>
<name>A0A212L091_9BACT</name>
<organism evidence="1">
    <name type="scientific">uncultured Desulfovibrio sp</name>
    <dbReference type="NCBI Taxonomy" id="167968"/>
    <lineage>
        <taxon>Bacteria</taxon>
        <taxon>Pseudomonadati</taxon>
        <taxon>Thermodesulfobacteriota</taxon>
        <taxon>Desulfovibrionia</taxon>
        <taxon>Desulfovibrionales</taxon>
        <taxon>Desulfovibrionaceae</taxon>
        <taxon>Desulfovibrio</taxon>
        <taxon>environmental samples</taxon>
    </lineage>
</organism>
<sequence length="76" mass="8498">MLIYCEFLLKYFTKTRSALPEHAAGVTTFEKIVVGFSRPKGRPLSRPAMARMRRNPRAYSDQILASPLPILTAAAC</sequence>
<protein>
    <submittedName>
        <fullName evidence="1">Uncharacterized protein</fullName>
    </submittedName>
</protein>